<dbReference type="InterPro" id="IPR027417">
    <property type="entry name" value="P-loop_NTPase"/>
</dbReference>
<comment type="similarity">
    <text evidence="2">Belongs to the guanylate kinase family.</text>
</comment>
<dbReference type="InterPro" id="IPR003593">
    <property type="entry name" value="AAA+_ATPase"/>
</dbReference>
<dbReference type="SMART" id="SM00382">
    <property type="entry name" value="AAA"/>
    <property type="match status" value="1"/>
</dbReference>
<feature type="domain" description="Guanylate kinase-like" evidence="6">
    <location>
        <begin position="4"/>
        <end position="182"/>
    </location>
</feature>
<dbReference type="PANTHER" id="PTHR23117">
    <property type="entry name" value="GUANYLATE KINASE-RELATED"/>
    <property type="match status" value="1"/>
</dbReference>
<comment type="function">
    <text evidence="1">Essential for recycling GMP and indirectly, cGMP.</text>
</comment>
<keyword evidence="4" id="KW-0418">Kinase</keyword>
<evidence type="ECO:0000259" key="6">
    <source>
        <dbReference type="PROSITE" id="PS50052"/>
    </source>
</evidence>
<evidence type="ECO:0000313" key="8">
    <source>
        <dbReference type="Proteomes" id="UP000321298"/>
    </source>
</evidence>
<dbReference type="Pfam" id="PF00625">
    <property type="entry name" value="Guanylate_kin"/>
    <property type="match status" value="1"/>
</dbReference>
<evidence type="ECO:0000256" key="1">
    <source>
        <dbReference type="ARBA" id="ARBA00003531"/>
    </source>
</evidence>
<evidence type="ECO:0000256" key="4">
    <source>
        <dbReference type="ARBA" id="ARBA00022777"/>
    </source>
</evidence>
<comment type="catalytic activity">
    <reaction evidence="5">
        <text>GMP + ATP = GDP + ADP</text>
        <dbReference type="Rhea" id="RHEA:20780"/>
        <dbReference type="ChEBI" id="CHEBI:30616"/>
        <dbReference type="ChEBI" id="CHEBI:58115"/>
        <dbReference type="ChEBI" id="CHEBI:58189"/>
        <dbReference type="ChEBI" id="CHEBI:456216"/>
        <dbReference type="EC" id="2.7.4.8"/>
    </reaction>
</comment>
<protein>
    <submittedName>
        <fullName evidence="7">AAA family ATPase</fullName>
    </submittedName>
</protein>
<dbReference type="GO" id="GO:0004385">
    <property type="term" value="F:GMP kinase activity"/>
    <property type="evidence" value="ECO:0007669"/>
    <property type="project" value="UniProtKB-EC"/>
</dbReference>
<dbReference type="PANTHER" id="PTHR23117:SF13">
    <property type="entry name" value="GUANYLATE KINASE"/>
    <property type="match status" value="1"/>
</dbReference>
<dbReference type="RefSeq" id="WP_147000801.1">
    <property type="nucleotide sequence ID" value="NZ_CP042387.1"/>
</dbReference>
<dbReference type="SUPFAM" id="SSF52540">
    <property type="entry name" value="P-loop containing nucleoside triphosphate hydrolases"/>
    <property type="match status" value="1"/>
</dbReference>
<dbReference type="InterPro" id="IPR008145">
    <property type="entry name" value="GK/Ca_channel_bsu"/>
</dbReference>
<dbReference type="AlphaFoldDB" id="A0AAP9ECS3"/>
<dbReference type="SMART" id="SM00072">
    <property type="entry name" value="GuKc"/>
    <property type="match status" value="1"/>
</dbReference>
<keyword evidence="8" id="KW-1185">Reference proteome</keyword>
<dbReference type="Gene3D" id="3.40.50.300">
    <property type="entry name" value="P-loop containing nucleotide triphosphate hydrolases"/>
    <property type="match status" value="1"/>
</dbReference>
<organism evidence="7 8">
    <name type="scientific">Leuconostoc lactis</name>
    <dbReference type="NCBI Taxonomy" id="1246"/>
    <lineage>
        <taxon>Bacteria</taxon>
        <taxon>Bacillati</taxon>
        <taxon>Bacillota</taxon>
        <taxon>Bacilli</taxon>
        <taxon>Lactobacillales</taxon>
        <taxon>Lactobacillaceae</taxon>
        <taxon>Leuconostoc</taxon>
    </lineage>
</organism>
<dbReference type="PROSITE" id="PS50052">
    <property type="entry name" value="GUANYLATE_KINASE_2"/>
    <property type="match status" value="1"/>
</dbReference>
<evidence type="ECO:0000256" key="3">
    <source>
        <dbReference type="ARBA" id="ARBA00022679"/>
    </source>
</evidence>
<dbReference type="GO" id="GO:0005829">
    <property type="term" value="C:cytosol"/>
    <property type="evidence" value="ECO:0007669"/>
    <property type="project" value="TreeGrafter"/>
</dbReference>
<reference evidence="7 8" key="1">
    <citation type="submission" date="2019-06" db="EMBL/GenBank/DDBJ databases">
        <title>Genome analyses of bacteria isolated from kimchi.</title>
        <authorList>
            <person name="Lee S."/>
            <person name="Ahn S."/>
            <person name="Roh S."/>
        </authorList>
    </citation>
    <scope>NUCLEOTIDE SEQUENCE [LARGE SCALE GENOMIC DNA]</scope>
    <source>
        <strain evidence="7 8">CBA3625</strain>
    </source>
</reference>
<evidence type="ECO:0000256" key="2">
    <source>
        <dbReference type="ARBA" id="ARBA00005790"/>
    </source>
</evidence>
<dbReference type="EMBL" id="CP042387">
    <property type="protein sequence ID" value="QEA43621.1"/>
    <property type="molecule type" value="Genomic_DNA"/>
</dbReference>
<accession>A0AAP9ECS3</accession>
<evidence type="ECO:0000313" key="7">
    <source>
        <dbReference type="EMBL" id="QEA43621.1"/>
    </source>
</evidence>
<dbReference type="GeneID" id="66531034"/>
<evidence type="ECO:0000256" key="5">
    <source>
        <dbReference type="ARBA" id="ARBA00048594"/>
    </source>
</evidence>
<sequence length="197" mass="22188">MKENKVFVITGATGVGKTTIARYLQDNFRMPRVITHTTRPPRDREVDGISYYFENDTSFEKNHYLERVNYAGAQYGSSYEGLERAWAKNPCITIVLDTAGAITYARELGDQAVILFVTVTSPDVLVERVQVRGDDPTAIKQRVASPEFLRDMVLPDALKGVAYELDNDDWAKTKTQLDLFVHDIMNGRSVPKNKPLG</sequence>
<keyword evidence="3" id="KW-0808">Transferase</keyword>
<name>A0AAP9ECS3_LEULA</name>
<dbReference type="InterPro" id="IPR008144">
    <property type="entry name" value="Guanylate_kin-like_dom"/>
</dbReference>
<proteinExistence type="inferred from homology"/>
<dbReference type="Proteomes" id="UP000321298">
    <property type="component" value="Chromosome"/>
</dbReference>
<gene>
    <name evidence="7" type="ORF">FGL83_02425</name>
</gene>